<dbReference type="InterPro" id="IPR045425">
    <property type="entry name" value="DUF6508"/>
</dbReference>
<dbReference type="EMBL" id="JABWRP010000023">
    <property type="protein sequence ID" value="MBC3473135.1"/>
    <property type="molecule type" value="Genomic_DNA"/>
</dbReference>
<name>A0A923GMT3_9PSED</name>
<reference evidence="1 3" key="1">
    <citation type="journal article" date="2020" name="Microorganisms">
        <title>Reliable Identification of Environmental Pseudomonas Isolates Using the rpoD Gene.</title>
        <authorList>
            <consortium name="The Broad Institute Genome Sequencing Platform"/>
            <person name="Girard L."/>
            <person name="Lood C."/>
            <person name="Rokni-Zadeh H."/>
            <person name="van Noort V."/>
            <person name="Lavigne R."/>
            <person name="De Mot R."/>
        </authorList>
    </citation>
    <scope>NUCLEOTIDE SEQUENCE</scope>
    <source>
        <strain evidence="1 3">RW4S2</strain>
    </source>
</reference>
<reference evidence="2" key="3">
    <citation type="submission" date="2021-06" db="EMBL/GenBank/DDBJ databases">
        <title>Updating the genus Pseudomonas: Description of 43 new species and partition of the Pseudomonas putida group.</title>
        <authorList>
            <person name="Girard L."/>
            <person name="Lood C."/>
            <person name="Vandamme P."/>
            <person name="Rokni-Zadeh H."/>
            <person name="Van Noort V."/>
            <person name="Hofte M."/>
            <person name="Lavigne R."/>
            <person name="De Mot R."/>
        </authorList>
    </citation>
    <scope>NUCLEOTIDE SEQUENCE</scope>
    <source>
        <strain evidence="2">RW4S2</strain>
    </source>
</reference>
<dbReference type="EMBL" id="JABWRP020000020">
    <property type="protein sequence ID" value="MBV4543702.1"/>
    <property type="molecule type" value="Genomic_DNA"/>
</dbReference>
<keyword evidence="3" id="KW-1185">Reference proteome</keyword>
<dbReference type="RefSeq" id="WP_186603999.1">
    <property type="nucleotide sequence ID" value="NZ_JABWRP020000020.1"/>
</dbReference>
<dbReference type="Pfam" id="PF20118">
    <property type="entry name" value="DUF6508"/>
    <property type="match status" value="1"/>
</dbReference>
<dbReference type="AlphaFoldDB" id="A0A923GMT3"/>
<evidence type="ECO:0000313" key="3">
    <source>
        <dbReference type="Proteomes" id="UP000628137"/>
    </source>
</evidence>
<organism evidence="1">
    <name type="scientific">Pseudomonas vlassakiae</name>
    <dbReference type="NCBI Taxonomy" id="485888"/>
    <lineage>
        <taxon>Bacteria</taxon>
        <taxon>Pseudomonadati</taxon>
        <taxon>Pseudomonadota</taxon>
        <taxon>Gammaproteobacteria</taxon>
        <taxon>Pseudomonadales</taxon>
        <taxon>Pseudomonadaceae</taxon>
        <taxon>Pseudomonas</taxon>
    </lineage>
</organism>
<comment type="caution">
    <text evidence="1">The sequence shown here is derived from an EMBL/GenBank/DDBJ whole genome shotgun (WGS) entry which is preliminary data.</text>
</comment>
<sequence>MHPTQADVEALLSYQSRLYPNGVAIKTYTLKEGSRWPDYEAVVSAFYKEAGRDCWTDVNYRPAADHLLSAPDTIAQATLPQLQSLLTYCVRGERFCDGHWAAMIERGHVQRILSRLAAFA</sequence>
<reference evidence="1" key="2">
    <citation type="submission" date="2020-07" db="EMBL/GenBank/DDBJ databases">
        <authorList>
            <person name="Lood C."/>
            <person name="Girard L."/>
        </authorList>
    </citation>
    <scope>NUCLEOTIDE SEQUENCE</scope>
    <source>
        <strain evidence="1">RW4S2</strain>
    </source>
</reference>
<accession>A0A923GMT3</accession>
<evidence type="ECO:0000313" key="2">
    <source>
        <dbReference type="EMBL" id="MBV4543702.1"/>
    </source>
</evidence>
<protein>
    <submittedName>
        <fullName evidence="1">Uncharacterized protein</fullName>
    </submittedName>
</protein>
<proteinExistence type="predicted"/>
<gene>
    <name evidence="2" type="ORF">HU738_021865</name>
    <name evidence="1" type="ORF">HU738_21480</name>
</gene>
<evidence type="ECO:0000313" key="1">
    <source>
        <dbReference type="EMBL" id="MBC3473135.1"/>
    </source>
</evidence>
<dbReference type="Proteomes" id="UP000628137">
    <property type="component" value="Unassembled WGS sequence"/>
</dbReference>